<reference evidence="2" key="1">
    <citation type="submission" date="2025-08" db="UniProtKB">
        <authorList>
            <consortium name="RefSeq"/>
        </authorList>
    </citation>
    <scope>IDENTIFICATION</scope>
    <source>
        <tissue evidence="2">Muscle</tissue>
    </source>
</reference>
<proteinExistence type="predicted"/>
<dbReference type="GO" id="GO:0007186">
    <property type="term" value="P:G protein-coupled receptor signaling pathway"/>
    <property type="evidence" value="ECO:0007669"/>
    <property type="project" value="TreeGrafter"/>
</dbReference>
<dbReference type="InterPro" id="IPR019522">
    <property type="entry name" value="PIK3R5/6"/>
</dbReference>
<feature type="non-terminal residue" evidence="2">
    <location>
        <position position="102"/>
    </location>
</feature>
<evidence type="ECO:0000313" key="1">
    <source>
        <dbReference type="Proteomes" id="UP000504611"/>
    </source>
</evidence>
<dbReference type="RefSeq" id="XP_010787481.1">
    <property type="nucleotide sequence ID" value="XM_010789179.1"/>
</dbReference>
<accession>A0A6I9PPT0</accession>
<protein>
    <submittedName>
        <fullName evidence="2">Phosphoinositide 3-kinase regulatory subunit 6-like</fullName>
    </submittedName>
</protein>
<sequence>MLRWSLQRKLEADPSCSVSLIGLLVKELKKRPEMIQKTQSFSHVIPVLHTLYSVVIESGVMIPTSLFQTAYDRLMKLLILPSPYSTVAHSTMRSIKMEITTP</sequence>
<dbReference type="OrthoDB" id="8781591at2759"/>
<dbReference type="Pfam" id="PF10486">
    <property type="entry name" value="PI3K_1B_p101"/>
    <property type="match status" value="1"/>
</dbReference>
<dbReference type="Proteomes" id="UP000504611">
    <property type="component" value="Unplaced"/>
</dbReference>
<dbReference type="GO" id="GO:0005944">
    <property type="term" value="C:phosphatidylinositol 3-kinase complex, class IB"/>
    <property type="evidence" value="ECO:0007669"/>
    <property type="project" value="InterPro"/>
</dbReference>
<dbReference type="PANTHER" id="PTHR15593:SF1">
    <property type="entry name" value="PHOSPHOINOSITIDE 3-KINASE REGULATORY SUBUNIT 6"/>
    <property type="match status" value="1"/>
</dbReference>
<organism evidence="1 2">
    <name type="scientific">Notothenia coriiceps</name>
    <name type="common">black rockcod</name>
    <dbReference type="NCBI Taxonomy" id="8208"/>
    <lineage>
        <taxon>Eukaryota</taxon>
        <taxon>Metazoa</taxon>
        <taxon>Chordata</taxon>
        <taxon>Craniata</taxon>
        <taxon>Vertebrata</taxon>
        <taxon>Euteleostomi</taxon>
        <taxon>Actinopterygii</taxon>
        <taxon>Neopterygii</taxon>
        <taxon>Teleostei</taxon>
        <taxon>Neoteleostei</taxon>
        <taxon>Acanthomorphata</taxon>
        <taxon>Eupercaria</taxon>
        <taxon>Perciformes</taxon>
        <taxon>Notothenioidei</taxon>
        <taxon>Nototheniidae</taxon>
        <taxon>Notothenia</taxon>
    </lineage>
</organism>
<dbReference type="KEGG" id="ncc:104960982"/>
<dbReference type="GO" id="GO:0046935">
    <property type="term" value="F:1-phosphatidylinositol-3-kinase regulator activity"/>
    <property type="evidence" value="ECO:0007669"/>
    <property type="project" value="InterPro"/>
</dbReference>
<evidence type="ECO:0000313" key="2">
    <source>
        <dbReference type="RefSeq" id="XP_010787481.1"/>
    </source>
</evidence>
<dbReference type="PANTHER" id="PTHR15593">
    <property type="entry name" value="PHOSPHATIDYLINOSITOL 3-KINASE REGULATORY SUBUNIT"/>
    <property type="match status" value="1"/>
</dbReference>
<keyword evidence="1" id="KW-1185">Reference proteome</keyword>
<dbReference type="AlphaFoldDB" id="A0A6I9PPT0"/>
<name>A0A6I9PPT0_9TELE</name>
<dbReference type="GeneID" id="104960982"/>
<gene>
    <name evidence="2" type="primary">LOC104960982</name>
</gene>